<evidence type="ECO:0000259" key="3">
    <source>
        <dbReference type="Pfam" id="PF01648"/>
    </source>
</evidence>
<dbReference type="Pfam" id="PF22624">
    <property type="entry name" value="AASDHPPT_N"/>
    <property type="match status" value="1"/>
</dbReference>
<dbReference type="Pfam" id="PF01648">
    <property type="entry name" value="ACPS"/>
    <property type="match status" value="1"/>
</dbReference>
<dbReference type="InterPro" id="IPR008278">
    <property type="entry name" value="4-PPantetheinyl_Trfase_dom"/>
</dbReference>
<dbReference type="SUPFAM" id="SSF56214">
    <property type="entry name" value="4'-phosphopantetheinyl transferase"/>
    <property type="match status" value="2"/>
</dbReference>
<comment type="caution">
    <text evidence="5">The sequence shown here is derived from an EMBL/GenBank/DDBJ whole genome shotgun (WGS) entry which is preliminary data.</text>
</comment>
<dbReference type="Gene3D" id="3.90.470.20">
    <property type="entry name" value="4'-phosphopantetheinyl transferase domain"/>
    <property type="match status" value="1"/>
</dbReference>
<proteinExistence type="inferred from homology"/>
<evidence type="ECO:0000313" key="6">
    <source>
        <dbReference type="Proteomes" id="UP000287188"/>
    </source>
</evidence>
<keyword evidence="6" id="KW-1185">Reference proteome</keyword>
<feature type="domain" description="4'-phosphopantetheinyl transferase" evidence="3">
    <location>
        <begin position="123"/>
        <end position="189"/>
    </location>
</feature>
<evidence type="ECO:0000313" key="5">
    <source>
        <dbReference type="EMBL" id="GCE16429.1"/>
    </source>
</evidence>
<evidence type="ECO:0000259" key="4">
    <source>
        <dbReference type="Pfam" id="PF22624"/>
    </source>
</evidence>
<organism evidence="5 6">
    <name type="scientific">Dictyobacter kobayashii</name>
    <dbReference type="NCBI Taxonomy" id="2014872"/>
    <lineage>
        <taxon>Bacteria</taxon>
        <taxon>Bacillati</taxon>
        <taxon>Chloroflexota</taxon>
        <taxon>Ktedonobacteria</taxon>
        <taxon>Ktedonobacterales</taxon>
        <taxon>Dictyobacteraceae</taxon>
        <taxon>Dictyobacter</taxon>
    </lineage>
</organism>
<keyword evidence="2" id="KW-0808">Transferase</keyword>
<feature type="domain" description="4'-phosphopantetheinyl transferase N-terminal" evidence="4">
    <location>
        <begin position="22"/>
        <end position="117"/>
    </location>
</feature>
<dbReference type="AlphaFoldDB" id="A0A402ABF9"/>
<dbReference type="InterPro" id="IPR037143">
    <property type="entry name" value="4-PPantetheinyl_Trfase_dom_sf"/>
</dbReference>
<dbReference type="GO" id="GO:0000287">
    <property type="term" value="F:magnesium ion binding"/>
    <property type="evidence" value="ECO:0007669"/>
    <property type="project" value="InterPro"/>
</dbReference>
<accession>A0A402ABF9</accession>
<dbReference type="PANTHER" id="PTHR12215:SF10">
    <property type="entry name" value="L-AMINOADIPATE-SEMIALDEHYDE DEHYDROGENASE-PHOSPHOPANTETHEINYL TRANSFERASE"/>
    <property type="match status" value="1"/>
</dbReference>
<dbReference type="GO" id="GO:0005829">
    <property type="term" value="C:cytosol"/>
    <property type="evidence" value="ECO:0007669"/>
    <property type="project" value="TreeGrafter"/>
</dbReference>
<comment type="similarity">
    <text evidence="1">Belongs to the P-Pant transferase superfamily. Gsp/Sfp/HetI/AcpT family.</text>
</comment>
<sequence>MEADWKEPPAALALGSHEVHVWRVQVEEWIPAVDHLQTFLNREEQARAQRFYFENDRQRSIIARGLLRVLLGRYCAIEPGQILFAYNEFGKPELATPGPVTALYFNLAHSNTQIVYAFTAINRIGVDIEYMRANIEYEQVAERFFSAHEKAQLQTVPSEQKMLAFFAGWTRKEAYIKARGKGLSIPWILLTLLCNLTRHHVY</sequence>
<protein>
    <submittedName>
        <fullName evidence="5">Uncharacterized protein</fullName>
    </submittedName>
</protein>
<dbReference type="PANTHER" id="PTHR12215">
    <property type="entry name" value="PHOSPHOPANTETHEINE TRANSFERASE"/>
    <property type="match status" value="1"/>
</dbReference>
<dbReference type="EMBL" id="BIFS01000001">
    <property type="protein sequence ID" value="GCE16429.1"/>
    <property type="molecule type" value="Genomic_DNA"/>
</dbReference>
<dbReference type="RefSeq" id="WP_161977012.1">
    <property type="nucleotide sequence ID" value="NZ_BIFS01000001.1"/>
</dbReference>
<dbReference type="GO" id="GO:0008897">
    <property type="term" value="F:holo-[acyl-carrier-protein] synthase activity"/>
    <property type="evidence" value="ECO:0007669"/>
    <property type="project" value="InterPro"/>
</dbReference>
<dbReference type="InterPro" id="IPR050559">
    <property type="entry name" value="P-Pant_transferase_sf"/>
</dbReference>
<name>A0A402ABF9_9CHLR</name>
<dbReference type="GO" id="GO:0019878">
    <property type="term" value="P:lysine biosynthetic process via aminoadipic acid"/>
    <property type="evidence" value="ECO:0007669"/>
    <property type="project" value="TreeGrafter"/>
</dbReference>
<evidence type="ECO:0000256" key="1">
    <source>
        <dbReference type="ARBA" id="ARBA00010990"/>
    </source>
</evidence>
<evidence type="ECO:0000256" key="2">
    <source>
        <dbReference type="ARBA" id="ARBA00022679"/>
    </source>
</evidence>
<gene>
    <name evidence="5" type="ORF">KDK_02290</name>
</gene>
<dbReference type="Proteomes" id="UP000287188">
    <property type="component" value="Unassembled WGS sequence"/>
</dbReference>
<reference evidence="6" key="1">
    <citation type="submission" date="2018-12" db="EMBL/GenBank/DDBJ databases">
        <title>Tengunoibacter tsumagoiensis gen. nov., sp. nov., Dictyobacter kobayashii sp. nov., D. alpinus sp. nov., and D. joshuensis sp. nov. and description of Dictyobacteraceae fam. nov. within the order Ktedonobacterales isolated from Tengu-no-mugimeshi.</title>
        <authorList>
            <person name="Wang C.M."/>
            <person name="Zheng Y."/>
            <person name="Sakai Y."/>
            <person name="Toyoda A."/>
            <person name="Minakuchi Y."/>
            <person name="Abe K."/>
            <person name="Yokota A."/>
            <person name="Yabe S."/>
        </authorList>
    </citation>
    <scope>NUCLEOTIDE SEQUENCE [LARGE SCALE GENOMIC DNA]</scope>
    <source>
        <strain evidence="6">Uno11</strain>
    </source>
</reference>
<dbReference type="InterPro" id="IPR055066">
    <property type="entry name" value="AASDHPPT_N"/>
</dbReference>